<organism evidence="1 2">
    <name type="scientific">Timema podura</name>
    <name type="common">Walking stick</name>
    <dbReference type="NCBI Taxonomy" id="61482"/>
    <lineage>
        <taxon>Eukaryota</taxon>
        <taxon>Metazoa</taxon>
        <taxon>Ecdysozoa</taxon>
        <taxon>Arthropoda</taxon>
        <taxon>Hexapoda</taxon>
        <taxon>Insecta</taxon>
        <taxon>Pterygota</taxon>
        <taxon>Neoptera</taxon>
        <taxon>Polyneoptera</taxon>
        <taxon>Phasmatodea</taxon>
        <taxon>Timematodea</taxon>
        <taxon>Timematoidea</taxon>
        <taxon>Timematidae</taxon>
        <taxon>Timema</taxon>
    </lineage>
</organism>
<gene>
    <name evidence="1" type="ORF">TPAB3V08_LOCUS13690</name>
</gene>
<evidence type="ECO:0000313" key="1">
    <source>
        <dbReference type="EMBL" id="CAG2066747.1"/>
    </source>
</evidence>
<evidence type="ECO:0000313" key="2">
    <source>
        <dbReference type="Proteomes" id="UP001153148"/>
    </source>
</evidence>
<protein>
    <submittedName>
        <fullName evidence="1">Uncharacterized protein</fullName>
    </submittedName>
</protein>
<dbReference type="Proteomes" id="UP001153148">
    <property type="component" value="Unassembled WGS sequence"/>
</dbReference>
<accession>A0ABN7PL28</accession>
<name>A0ABN7PL28_TIMPD</name>
<comment type="caution">
    <text evidence="1">The sequence shown here is derived from an EMBL/GenBank/DDBJ whole genome shotgun (WGS) entry which is preliminary data.</text>
</comment>
<feature type="non-terminal residue" evidence="1">
    <location>
        <position position="84"/>
    </location>
</feature>
<sequence length="84" mass="8932">MPGCSGPQLFGARWNVSMPRYAANLGLSPLEPVRASEGPPIAPTGQIAATKLEDPVVPAAQFDWNGSGLVNPLDCEYCHEPRLT</sequence>
<keyword evidence="2" id="KW-1185">Reference proteome</keyword>
<dbReference type="EMBL" id="CAJPIN010058398">
    <property type="protein sequence ID" value="CAG2066747.1"/>
    <property type="molecule type" value="Genomic_DNA"/>
</dbReference>
<reference evidence="1" key="1">
    <citation type="submission" date="2021-03" db="EMBL/GenBank/DDBJ databases">
        <authorList>
            <person name="Tran Van P."/>
        </authorList>
    </citation>
    <scope>NUCLEOTIDE SEQUENCE</scope>
</reference>
<proteinExistence type="predicted"/>